<dbReference type="AlphaFoldDB" id="A0A2S7U534"/>
<protein>
    <recommendedName>
        <fullName evidence="1">Stress-response A/B barrel domain-containing protein</fullName>
    </recommendedName>
</protein>
<dbReference type="Proteomes" id="UP000239907">
    <property type="component" value="Unassembled WGS sequence"/>
</dbReference>
<dbReference type="RefSeq" id="WP_105044134.1">
    <property type="nucleotide sequence ID" value="NZ_MQWA01000001.1"/>
</dbReference>
<evidence type="ECO:0000313" key="3">
    <source>
        <dbReference type="Proteomes" id="UP000239907"/>
    </source>
</evidence>
<dbReference type="EMBL" id="MQWA01000001">
    <property type="protein sequence ID" value="PQJ29627.1"/>
    <property type="molecule type" value="Genomic_DNA"/>
</dbReference>
<organism evidence="2 3">
    <name type="scientific">Rubritalea profundi</name>
    <dbReference type="NCBI Taxonomy" id="1658618"/>
    <lineage>
        <taxon>Bacteria</taxon>
        <taxon>Pseudomonadati</taxon>
        <taxon>Verrucomicrobiota</taxon>
        <taxon>Verrucomicrobiia</taxon>
        <taxon>Verrucomicrobiales</taxon>
        <taxon>Rubritaleaceae</taxon>
        <taxon>Rubritalea</taxon>
    </lineage>
</organism>
<comment type="caution">
    <text evidence="2">The sequence shown here is derived from an EMBL/GenBank/DDBJ whole genome shotgun (WGS) entry which is preliminary data.</text>
</comment>
<evidence type="ECO:0000313" key="2">
    <source>
        <dbReference type="EMBL" id="PQJ29627.1"/>
    </source>
</evidence>
<evidence type="ECO:0000259" key="1">
    <source>
        <dbReference type="PROSITE" id="PS51502"/>
    </source>
</evidence>
<dbReference type="SUPFAM" id="SSF54909">
    <property type="entry name" value="Dimeric alpha+beta barrel"/>
    <property type="match status" value="1"/>
</dbReference>
<accession>A0A2S7U534</accession>
<dbReference type="Gene3D" id="3.30.70.100">
    <property type="match status" value="1"/>
</dbReference>
<dbReference type="InterPro" id="IPR011008">
    <property type="entry name" value="Dimeric_a/b-barrel"/>
</dbReference>
<dbReference type="PROSITE" id="PS51502">
    <property type="entry name" value="S_R_A_B_BARREL"/>
    <property type="match status" value="1"/>
</dbReference>
<gene>
    <name evidence="2" type="ORF">BSZ32_14770</name>
</gene>
<feature type="domain" description="Stress-response A/B barrel" evidence="1">
    <location>
        <begin position="1"/>
        <end position="98"/>
    </location>
</feature>
<dbReference type="SMART" id="SM00886">
    <property type="entry name" value="Dabb"/>
    <property type="match status" value="1"/>
</dbReference>
<dbReference type="Pfam" id="PF07876">
    <property type="entry name" value="Dabb"/>
    <property type="match status" value="1"/>
</dbReference>
<reference evidence="2 3" key="1">
    <citation type="submission" date="2016-12" db="EMBL/GenBank/DDBJ databases">
        <title>Study of bacterial adaptation to deep sea.</title>
        <authorList>
            <person name="Song J."/>
            <person name="Yoshizawa S."/>
            <person name="Kogure K."/>
        </authorList>
    </citation>
    <scope>NUCLEOTIDE SEQUENCE [LARGE SCALE GENOMIC DNA]</scope>
    <source>
        <strain evidence="2 3">SAORIC-165</strain>
    </source>
</reference>
<sequence length="99" mass="11308">MQHHVYFWLKEEHKNAETLAAFEKALGAVCLVPNIASGGWGKSAATPVRPATDKSFDYSIYLTFDSVEKHDAYQVHPEHDVFVDGYKHLWESVRIMDVE</sequence>
<dbReference type="InterPro" id="IPR013097">
    <property type="entry name" value="Dabb"/>
</dbReference>
<proteinExistence type="predicted"/>
<name>A0A2S7U534_9BACT</name>
<dbReference type="OrthoDB" id="9808130at2"/>
<keyword evidence="3" id="KW-1185">Reference proteome</keyword>